<gene>
    <name evidence="8" type="ORF">JX265_010686</name>
</gene>
<keyword evidence="5" id="KW-0747">Spliceosome</keyword>
<comment type="caution">
    <text evidence="8">The sequence shown here is derived from an EMBL/GenBank/DDBJ whole genome shotgun (WGS) entry which is preliminary data.</text>
</comment>
<protein>
    <recommendedName>
        <fullName evidence="5">Branchpoint-bridging protein</fullName>
    </recommendedName>
</protein>
<keyword evidence="2 5" id="KW-0863">Zinc-finger</keyword>
<dbReference type="Pfam" id="PF16275">
    <property type="entry name" value="SF1-HH"/>
    <property type="match status" value="1"/>
</dbReference>
<proteinExistence type="inferred from homology"/>
<dbReference type="EMBL" id="JAFIMR010000036">
    <property type="protein sequence ID" value="KAI1858593.1"/>
    <property type="molecule type" value="Genomic_DNA"/>
</dbReference>
<evidence type="ECO:0000256" key="3">
    <source>
        <dbReference type="ARBA" id="ARBA00022833"/>
    </source>
</evidence>
<dbReference type="GO" id="GO:0048024">
    <property type="term" value="P:regulation of mRNA splicing, via spliceosome"/>
    <property type="evidence" value="ECO:0007669"/>
    <property type="project" value="TreeGrafter"/>
</dbReference>
<keyword evidence="9" id="KW-1185">Reference proteome</keyword>
<dbReference type="InterPro" id="IPR047086">
    <property type="entry name" value="SF1-HH_sf"/>
</dbReference>
<dbReference type="InterPro" id="IPR004087">
    <property type="entry name" value="KH_dom"/>
</dbReference>
<reference evidence="8" key="1">
    <citation type="submission" date="2021-03" db="EMBL/GenBank/DDBJ databases">
        <title>Revisited historic fungal species revealed as producer of novel bioactive compounds through whole genome sequencing and comparative genomics.</title>
        <authorList>
            <person name="Vignolle G.A."/>
            <person name="Hochenegger N."/>
            <person name="Mach R.L."/>
            <person name="Mach-Aigner A.R."/>
            <person name="Javad Rahimi M."/>
            <person name="Salim K.A."/>
            <person name="Chan C.M."/>
            <person name="Lim L.B.L."/>
            <person name="Cai F."/>
            <person name="Druzhinina I.S."/>
            <person name="U'Ren J.M."/>
            <person name="Derntl C."/>
        </authorList>
    </citation>
    <scope>NUCLEOTIDE SEQUENCE</scope>
    <source>
        <strain evidence="8">TUCIM 5799</strain>
    </source>
</reference>
<evidence type="ECO:0000256" key="2">
    <source>
        <dbReference type="ARBA" id="ARBA00022771"/>
    </source>
</evidence>
<dbReference type="GO" id="GO:0000398">
    <property type="term" value="P:mRNA splicing, via spliceosome"/>
    <property type="evidence" value="ECO:0007669"/>
    <property type="project" value="UniProtKB-UniRule"/>
</dbReference>
<dbReference type="AlphaFoldDB" id="A0A9P9WDK0"/>
<dbReference type="Proteomes" id="UP000829685">
    <property type="component" value="Unassembled WGS sequence"/>
</dbReference>
<dbReference type="InterPro" id="IPR032570">
    <property type="entry name" value="SF1-HH"/>
</dbReference>
<dbReference type="InterPro" id="IPR036612">
    <property type="entry name" value="KH_dom_type_1_sf"/>
</dbReference>
<feature type="region of interest" description="Disordered" evidence="6">
    <location>
        <begin position="59"/>
        <end position="91"/>
    </location>
</feature>
<comment type="similarity">
    <text evidence="5">Belongs to the BBP/SF1 family.</text>
</comment>
<keyword evidence="4" id="KW-0694">RNA-binding</keyword>
<dbReference type="Gene3D" id="3.30.1370.10">
    <property type="entry name" value="K Homology domain, type 1"/>
    <property type="match status" value="1"/>
</dbReference>
<dbReference type="Gene3D" id="6.10.140.1790">
    <property type="match status" value="1"/>
</dbReference>
<evidence type="ECO:0000256" key="6">
    <source>
        <dbReference type="SAM" id="MobiDB-lite"/>
    </source>
</evidence>
<keyword evidence="1 5" id="KW-0479">Metal-binding</keyword>
<accession>A0A9P9WDK0</accession>
<dbReference type="GO" id="GO:0003729">
    <property type="term" value="F:mRNA binding"/>
    <property type="evidence" value="ECO:0007669"/>
    <property type="project" value="TreeGrafter"/>
</dbReference>
<dbReference type="GO" id="GO:0045131">
    <property type="term" value="F:pre-mRNA branch point binding"/>
    <property type="evidence" value="ECO:0007669"/>
    <property type="project" value="UniProtKB-UniRule"/>
</dbReference>
<dbReference type="SUPFAM" id="SSF54791">
    <property type="entry name" value="Eukaryotic type KH-domain (KH-domain type I)"/>
    <property type="match status" value="1"/>
</dbReference>
<dbReference type="InterPro" id="IPR045071">
    <property type="entry name" value="BBP-like"/>
</dbReference>
<keyword evidence="3 5" id="KW-0862">Zinc</keyword>
<comment type="function">
    <text evidence="5">Necessary for the splicing of pre-mRNA. Has a role in the recognition of the branch site (5'-UACUAAC-3'), the pyrimidine tract and the 3'-splice site at the 3'-end of introns.</text>
</comment>
<evidence type="ECO:0000259" key="7">
    <source>
        <dbReference type="SMART" id="SM00322"/>
    </source>
</evidence>
<evidence type="ECO:0000256" key="5">
    <source>
        <dbReference type="RuleBase" id="RU367126"/>
    </source>
</evidence>
<evidence type="ECO:0000313" key="8">
    <source>
        <dbReference type="EMBL" id="KAI1858593.1"/>
    </source>
</evidence>
<evidence type="ECO:0000313" key="9">
    <source>
        <dbReference type="Proteomes" id="UP000829685"/>
    </source>
</evidence>
<dbReference type="PANTHER" id="PTHR11208:SF45">
    <property type="entry name" value="SPLICING FACTOR 1"/>
    <property type="match status" value="1"/>
</dbReference>
<feature type="domain" description="K Homology" evidence="7">
    <location>
        <begin position="132"/>
        <end position="225"/>
    </location>
</feature>
<dbReference type="GO" id="GO:0008270">
    <property type="term" value="F:zinc ion binding"/>
    <property type="evidence" value="ECO:0007669"/>
    <property type="project" value="UniProtKB-UniRule"/>
</dbReference>
<dbReference type="InterPro" id="IPR055256">
    <property type="entry name" value="KH_1_KHDC4/BBP-like"/>
</dbReference>
<dbReference type="SMART" id="SM00322">
    <property type="entry name" value="KH"/>
    <property type="match status" value="1"/>
</dbReference>
<feature type="region of interest" description="Disordered" evidence="6">
    <location>
        <begin position="1"/>
        <end position="24"/>
    </location>
</feature>
<sequence>MAIPAVRRSRWGPENPATRLAGMPTSITAPMTSEQLDAYVLHVRIEDITRRLETDDAVSTTITTSADRDRRSLSPPPQYDGAGRRINTRHRRHRERLEQKRHELVRPAAATIPQYRAPAGYHTQARGRSPRALFEEKVYIPSRDFPEINFIGQLLGPRGRSLADMNAESGATIAIRGRGSTKEGRTGARGGRQYTDSSEPLHCLITADAPVKVVRAKKLVQDVIEGAVGTPEHENERKRRQLRDLAVVNGTFRDDEGRGLRRGEPAGVSCRVCGGGHLSRDCRGSGTTIAPWRRSKTRTATADPVDAACSQFLSEL</sequence>
<keyword evidence="5" id="KW-0539">Nucleus</keyword>
<dbReference type="GO" id="GO:0005681">
    <property type="term" value="C:spliceosomal complex"/>
    <property type="evidence" value="ECO:0007669"/>
    <property type="project" value="UniProtKB-KW"/>
</dbReference>
<name>A0A9P9WDK0_9PEZI</name>
<dbReference type="PANTHER" id="PTHR11208">
    <property type="entry name" value="RNA-BINDING PROTEIN RELATED"/>
    <property type="match status" value="1"/>
</dbReference>
<keyword evidence="5" id="KW-0508">mRNA splicing</keyword>
<evidence type="ECO:0000256" key="1">
    <source>
        <dbReference type="ARBA" id="ARBA00022723"/>
    </source>
</evidence>
<dbReference type="Pfam" id="PF22675">
    <property type="entry name" value="KH-I_KHDC4-BBP"/>
    <property type="match status" value="1"/>
</dbReference>
<evidence type="ECO:0000256" key="4">
    <source>
        <dbReference type="ARBA" id="ARBA00022884"/>
    </source>
</evidence>
<comment type="subcellular location">
    <subcellularLocation>
        <location evidence="5">Nucleus</location>
    </subcellularLocation>
</comment>
<keyword evidence="5" id="KW-0507">mRNA processing</keyword>
<organism evidence="8 9">
    <name type="scientific">Neoarthrinium moseri</name>
    <dbReference type="NCBI Taxonomy" id="1658444"/>
    <lineage>
        <taxon>Eukaryota</taxon>
        <taxon>Fungi</taxon>
        <taxon>Dikarya</taxon>
        <taxon>Ascomycota</taxon>
        <taxon>Pezizomycotina</taxon>
        <taxon>Sordariomycetes</taxon>
        <taxon>Xylariomycetidae</taxon>
        <taxon>Amphisphaeriales</taxon>
        <taxon>Apiosporaceae</taxon>
        <taxon>Neoarthrinium</taxon>
    </lineage>
</organism>